<dbReference type="Proteomes" id="UP000321570">
    <property type="component" value="Unassembled WGS sequence"/>
</dbReference>
<proteinExistence type="predicted"/>
<organism evidence="1 2">
    <name type="scientific">Hymenolepis diminuta</name>
    <name type="common">Rat tapeworm</name>
    <dbReference type="NCBI Taxonomy" id="6216"/>
    <lineage>
        <taxon>Eukaryota</taxon>
        <taxon>Metazoa</taxon>
        <taxon>Spiralia</taxon>
        <taxon>Lophotrochozoa</taxon>
        <taxon>Platyhelminthes</taxon>
        <taxon>Cestoda</taxon>
        <taxon>Eucestoda</taxon>
        <taxon>Cyclophyllidea</taxon>
        <taxon>Hymenolepididae</taxon>
        <taxon>Hymenolepis</taxon>
    </lineage>
</organism>
<reference evidence="1 2" key="1">
    <citation type="submission" date="2019-07" db="EMBL/GenBank/DDBJ databases">
        <authorList>
            <person name="Jastrzebski P J."/>
            <person name="Paukszto L."/>
            <person name="Jastrzebski P J."/>
        </authorList>
    </citation>
    <scope>NUCLEOTIDE SEQUENCE [LARGE SCALE GENOMIC DNA]</scope>
    <source>
        <strain evidence="1 2">WMS-il1</strain>
    </source>
</reference>
<name>A0A564Y2E9_HYMDI</name>
<feature type="non-terminal residue" evidence="1">
    <location>
        <position position="1"/>
    </location>
</feature>
<gene>
    <name evidence="1" type="ORF">WMSIL1_LOCUS1716</name>
</gene>
<protein>
    <submittedName>
        <fullName evidence="1">Uncharacterized protein</fullName>
    </submittedName>
</protein>
<evidence type="ECO:0000313" key="2">
    <source>
        <dbReference type="Proteomes" id="UP000321570"/>
    </source>
</evidence>
<sequence>QNHIPRTRAFHANLKSKQRHFINTKSQTRRLHTKHYVMNSTEIFNHDAISECFHNFVKCVFDENASTSSLM</sequence>
<dbReference type="AlphaFoldDB" id="A0A564Y2E9"/>
<dbReference type="EMBL" id="CABIJS010000042">
    <property type="protein sequence ID" value="VUZ40723.1"/>
    <property type="molecule type" value="Genomic_DNA"/>
</dbReference>
<keyword evidence="2" id="KW-1185">Reference proteome</keyword>
<evidence type="ECO:0000313" key="1">
    <source>
        <dbReference type="EMBL" id="VUZ40723.1"/>
    </source>
</evidence>
<accession>A0A564Y2E9</accession>